<dbReference type="Pfam" id="PF08447">
    <property type="entry name" value="PAS_3"/>
    <property type="match status" value="2"/>
</dbReference>
<dbReference type="InterPro" id="IPR000014">
    <property type="entry name" value="PAS"/>
</dbReference>
<evidence type="ECO:0000259" key="10">
    <source>
        <dbReference type="PROSITE" id="PS50122"/>
    </source>
</evidence>
<dbReference type="InterPro" id="IPR050903">
    <property type="entry name" value="Bact_Chemotaxis_MeTrfase"/>
</dbReference>
<keyword evidence="5" id="KW-0949">S-adenosyl-L-methionine</keyword>
<feature type="domain" description="CheR-type methyltransferase" evidence="11">
    <location>
        <begin position="225"/>
        <end position="462"/>
    </location>
</feature>
<dbReference type="EMBL" id="FWFZ01000009">
    <property type="protein sequence ID" value="SLN49453.1"/>
    <property type="molecule type" value="Genomic_DNA"/>
</dbReference>
<dbReference type="PRINTS" id="PR00996">
    <property type="entry name" value="CHERMTFRASE"/>
</dbReference>
<accession>A0A1Y5SVD3</accession>
<evidence type="ECO:0000259" key="11">
    <source>
        <dbReference type="PROSITE" id="PS50123"/>
    </source>
</evidence>
<feature type="active site" evidence="6">
    <location>
        <position position="148"/>
    </location>
</feature>
<gene>
    <name evidence="12" type="primary">cheR_2</name>
    <name evidence="12" type="ORF">ROA7023_02125</name>
</gene>
<dbReference type="Gene3D" id="2.10.70.100">
    <property type="match status" value="1"/>
</dbReference>
<dbReference type="EC" id="2.1.1.80" evidence="2"/>
<evidence type="ECO:0000259" key="9">
    <source>
        <dbReference type="PROSITE" id="PS50113"/>
    </source>
</evidence>
<dbReference type="Gene3D" id="1.10.155.10">
    <property type="entry name" value="Chemotaxis receptor methyltransferase CheR, N-terminal domain"/>
    <property type="match status" value="1"/>
</dbReference>
<evidence type="ECO:0000256" key="7">
    <source>
        <dbReference type="SAM" id="Coils"/>
    </source>
</evidence>
<dbReference type="Gene3D" id="3.40.50.150">
    <property type="entry name" value="Vaccinia Virus protein VP39"/>
    <property type="match status" value="1"/>
</dbReference>
<evidence type="ECO:0000313" key="12">
    <source>
        <dbReference type="EMBL" id="SLN49453.1"/>
    </source>
</evidence>
<dbReference type="InterPro" id="IPR000780">
    <property type="entry name" value="CheR_MeTrfase"/>
</dbReference>
<dbReference type="Pfam" id="PF01739">
    <property type="entry name" value="CheR"/>
    <property type="match status" value="1"/>
</dbReference>
<dbReference type="NCBIfam" id="TIGR00229">
    <property type="entry name" value="sensory_box"/>
    <property type="match status" value="1"/>
</dbReference>
<dbReference type="Pfam" id="PF03705">
    <property type="entry name" value="CheR_N"/>
    <property type="match status" value="1"/>
</dbReference>
<evidence type="ECO:0000256" key="3">
    <source>
        <dbReference type="ARBA" id="ARBA00022603"/>
    </source>
</evidence>
<feature type="region of interest" description="Disordered" evidence="8">
    <location>
        <begin position="490"/>
        <end position="513"/>
    </location>
</feature>
<keyword evidence="7" id="KW-0175">Coiled coil</keyword>
<dbReference type="PANTHER" id="PTHR24422">
    <property type="entry name" value="CHEMOTAXIS PROTEIN METHYLTRANSFERASE"/>
    <property type="match status" value="1"/>
</dbReference>
<reference evidence="12 13" key="1">
    <citation type="submission" date="2017-03" db="EMBL/GenBank/DDBJ databases">
        <authorList>
            <person name="Afonso C.L."/>
            <person name="Miller P.J."/>
            <person name="Scott M.A."/>
            <person name="Spackman E."/>
            <person name="Goraichik I."/>
            <person name="Dimitrov K.M."/>
            <person name="Suarez D.L."/>
            <person name="Swayne D.E."/>
        </authorList>
    </citation>
    <scope>NUCLEOTIDE SEQUENCE [LARGE SCALE GENOMIC DNA]</scope>
    <source>
        <strain evidence="12 13">CECT 7023</strain>
    </source>
</reference>
<dbReference type="OrthoDB" id="9816309at2"/>
<dbReference type="CDD" id="cd16434">
    <property type="entry name" value="CheB-CheR_fusion"/>
    <property type="match status" value="1"/>
</dbReference>
<dbReference type="Proteomes" id="UP000193900">
    <property type="component" value="Unassembled WGS sequence"/>
</dbReference>
<dbReference type="AlphaFoldDB" id="A0A1Y5SVD3"/>
<keyword evidence="4 12" id="KW-0808">Transferase</keyword>
<evidence type="ECO:0000256" key="8">
    <source>
        <dbReference type="SAM" id="MobiDB-lite"/>
    </source>
</evidence>
<dbReference type="SMART" id="SM00138">
    <property type="entry name" value="MeTrc"/>
    <property type="match status" value="1"/>
</dbReference>
<feature type="active site" evidence="6">
    <location>
        <position position="55"/>
    </location>
</feature>
<evidence type="ECO:0000256" key="5">
    <source>
        <dbReference type="ARBA" id="ARBA00022691"/>
    </source>
</evidence>
<dbReference type="GO" id="GO:0000156">
    <property type="term" value="F:phosphorelay response regulator activity"/>
    <property type="evidence" value="ECO:0007669"/>
    <property type="project" value="InterPro"/>
</dbReference>
<feature type="compositionally biased region" description="Polar residues" evidence="8">
    <location>
        <begin position="493"/>
        <end position="504"/>
    </location>
</feature>
<name>A0A1Y5SVD3_9RHOB</name>
<dbReference type="GO" id="GO:0008984">
    <property type="term" value="F:protein-glutamate methylesterase activity"/>
    <property type="evidence" value="ECO:0007669"/>
    <property type="project" value="InterPro"/>
</dbReference>
<dbReference type="SUPFAM" id="SSF55785">
    <property type="entry name" value="PYP-like sensor domain (PAS domain)"/>
    <property type="match status" value="2"/>
</dbReference>
<dbReference type="InterPro" id="IPR035909">
    <property type="entry name" value="CheB_C"/>
</dbReference>
<dbReference type="Pfam" id="PF01339">
    <property type="entry name" value="CheB_methylest"/>
    <property type="match status" value="1"/>
</dbReference>
<dbReference type="PANTHER" id="PTHR24422:SF10">
    <property type="entry name" value="CHEMOTAXIS PROTEIN METHYLTRANSFERASE 2"/>
    <property type="match status" value="1"/>
</dbReference>
<feature type="coiled-coil region" evidence="7">
    <location>
        <begin position="650"/>
        <end position="723"/>
    </location>
</feature>
<dbReference type="Gene3D" id="3.40.50.180">
    <property type="entry name" value="Methylesterase CheB, C-terminal domain"/>
    <property type="match status" value="1"/>
</dbReference>
<dbReference type="SUPFAM" id="SSF52738">
    <property type="entry name" value="Methylesterase CheB, C-terminal domain"/>
    <property type="match status" value="1"/>
</dbReference>
<dbReference type="InterPro" id="IPR029063">
    <property type="entry name" value="SAM-dependent_MTases_sf"/>
</dbReference>
<dbReference type="PROSITE" id="PS50122">
    <property type="entry name" value="CHEB"/>
    <property type="match status" value="1"/>
</dbReference>
<evidence type="ECO:0000256" key="2">
    <source>
        <dbReference type="ARBA" id="ARBA00012534"/>
    </source>
</evidence>
<dbReference type="CDD" id="cd00130">
    <property type="entry name" value="PAS"/>
    <property type="match status" value="1"/>
</dbReference>
<dbReference type="InterPro" id="IPR022641">
    <property type="entry name" value="CheR_N"/>
</dbReference>
<dbReference type="InterPro" id="IPR022642">
    <property type="entry name" value="CheR_C"/>
</dbReference>
<dbReference type="InterPro" id="IPR000700">
    <property type="entry name" value="PAS-assoc_C"/>
</dbReference>
<proteinExistence type="predicted"/>
<keyword evidence="6" id="KW-0378">Hydrolase</keyword>
<dbReference type="Gene3D" id="3.30.450.20">
    <property type="entry name" value="PAS domain"/>
    <property type="match status" value="2"/>
</dbReference>
<evidence type="ECO:0000256" key="6">
    <source>
        <dbReference type="PROSITE-ProRule" id="PRU00050"/>
    </source>
</evidence>
<keyword evidence="3 12" id="KW-0489">Methyltransferase</keyword>
<evidence type="ECO:0000256" key="4">
    <source>
        <dbReference type="ARBA" id="ARBA00022679"/>
    </source>
</evidence>
<dbReference type="GO" id="GO:0008983">
    <property type="term" value="F:protein-glutamate O-methyltransferase activity"/>
    <property type="evidence" value="ECO:0007669"/>
    <property type="project" value="UniProtKB-EC"/>
</dbReference>
<sequence>MPDKTGPGSAATQEGDPADLRIVGIAASAGGLEAVSLLAQNLPAKANASYIVAQHMSPTNKSLLSSLIARETALPVIELGEDVAPEPDTIYVSPPNWDVIYQDGRICRRTPSSRPASPKPSADRLFKSLAASCGERSVAIVLSGTGSDGSYGTQDVREAGGITIAQDVASAKYDGMPASAIDTGCVDLTLTPEQIGEHLKKILSPSRDFEPLRHLDEEPGRVSTLLKMLLARTRVDFRDYKENTVNRRITRRMTALGIEDVDAYVDHCRTSEQELDALHRDLLISVTRFFRDRDQFDQLRREIEKLVAQSRHRQIRVWVAGCATGEEAYSVAILFAEAMGGRRELTKDRLQIFATDIDERALGIARRASYPASAADDIPPDYLSRYFVESGGKLMVAAELRAVTLFSRHNIFHDPPFICVSLVSLRNVLIYFNAALQERVLNRVLTALSPGGLLFLGTAESIGHMDVRLESPSPTDKIFTKRAGFREGALAMSSPQSSRLASQRQKPDDSAARAEDLHGKQFDALAKAVAENGFLATRSGDIVRVFGDISPYIEVSENSLLSLSIRLLKAPFRDDVTGMIAVVLLNRKRRRGRVHDFAVGSDNRVQIECIPLAGATQGEDHVLVSFQTRHEAATTAEIYTLTDAGRQDYIARLESENEITREALQQTVEELRTANEELQSVNEEMQSTNEELQSTNEELETSNEELQSTNEELVTVNEEMQINAAQLQVVSTEAMAILAASPFLLLVVDETLTIRKASDLALDFFKLGDLPHSGVHLSRCKLPTGFPELTRAANDVFRQGRNTTFSVESDGRFFSVSIAPYSGPDSTVVGLTIAAHEFDSDPFRMMTEMMDSMAGISRWSYNVYSGEVFWSPEIYRMHGLSPDQPPPSLEEAFTYFHPDEQQMIREKFDASLRADVPFGFEARIVRADGGITFVQSAGAVARDRNGEPTYIVGAIRDWTRELAERMLVRNFSEVQDDFGIGFYSMDIANSQNYWSRGLYLILGLDPERDTPSIDRALARICREDRDLVAGLVQGLIDTGAPFGFFARIVSKAGDRIWCEGKGRARIAENGEVSHIYGSFCRLSPDRVAAETLTEARKIPTP</sequence>
<feature type="domain" description="PAC" evidence="9">
    <location>
        <begin position="918"/>
        <end position="970"/>
    </location>
</feature>
<dbReference type="SUPFAM" id="SSF53335">
    <property type="entry name" value="S-adenosyl-L-methionine-dependent methyltransferases"/>
    <property type="match status" value="1"/>
</dbReference>
<dbReference type="GO" id="GO:0006935">
    <property type="term" value="P:chemotaxis"/>
    <property type="evidence" value="ECO:0007669"/>
    <property type="project" value="UniProtKB-UniRule"/>
</dbReference>
<evidence type="ECO:0000313" key="13">
    <source>
        <dbReference type="Proteomes" id="UP000193900"/>
    </source>
</evidence>
<dbReference type="GO" id="GO:0005737">
    <property type="term" value="C:cytoplasm"/>
    <property type="evidence" value="ECO:0007669"/>
    <property type="project" value="InterPro"/>
</dbReference>
<keyword evidence="6" id="KW-0145">Chemotaxis</keyword>
<dbReference type="PROSITE" id="PS50123">
    <property type="entry name" value="CHER"/>
    <property type="match status" value="1"/>
</dbReference>
<feature type="active site" evidence="6">
    <location>
        <position position="28"/>
    </location>
</feature>
<organism evidence="12 13">
    <name type="scientific">Roseisalinus antarcticus</name>
    <dbReference type="NCBI Taxonomy" id="254357"/>
    <lineage>
        <taxon>Bacteria</taxon>
        <taxon>Pseudomonadati</taxon>
        <taxon>Pseudomonadota</taxon>
        <taxon>Alphaproteobacteria</taxon>
        <taxon>Rhodobacterales</taxon>
        <taxon>Roseobacteraceae</taxon>
        <taxon>Roseisalinus</taxon>
    </lineage>
</organism>
<dbReference type="SUPFAM" id="SSF47757">
    <property type="entry name" value="Chemotaxis receptor methyltransferase CheR, N-terminal domain"/>
    <property type="match status" value="1"/>
</dbReference>
<evidence type="ECO:0000256" key="1">
    <source>
        <dbReference type="ARBA" id="ARBA00001541"/>
    </source>
</evidence>
<dbReference type="GO" id="GO:0032259">
    <property type="term" value="P:methylation"/>
    <property type="evidence" value="ECO:0007669"/>
    <property type="project" value="UniProtKB-KW"/>
</dbReference>
<protein>
    <recommendedName>
        <fullName evidence="2">protein-glutamate O-methyltransferase</fullName>
        <ecNumber evidence="2">2.1.1.80</ecNumber>
    </recommendedName>
</protein>
<dbReference type="InterPro" id="IPR035965">
    <property type="entry name" value="PAS-like_dom_sf"/>
</dbReference>
<dbReference type="InterPro" id="IPR013655">
    <property type="entry name" value="PAS_fold_3"/>
</dbReference>
<dbReference type="RefSeq" id="WP_085878994.1">
    <property type="nucleotide sequence ID" value="NZ_FWFZ01000009.1"/>
</dbReference>
<feature type="domain" description="CheB-type methylesterase" evidence="10">
    <location>
        <begin position="7"/>
        <end position="206"/>
    </location>
</feature>
<dbReference type="PROSITE" id="PS50113">
    <property type="entry name" value="PAC"/>
    <property type="match status" value="1"/>
</dbReference>
<dbReference type="InterPro" id="IPR036804">
    <property type="entry name" value="CheR_N_sf"/>
</dbReference>
<comment type="catalytic activity">
    <reaction evidence="1">
        <text>L-glutamyl-[protein] + S-adenosyl-L-methionine = [protein]-L-glutamate 5-O-methyl ester + S-adenosyl-L-homocysteine</text>
        <dbReference type="Rhea" id="RHEA:24452"/>
        <dbReference type="Rhea" id="RHEA-COMP:10208"/>
        <dbReference type="Rhea" id="RHEA-COMP:10311"/>
        <dbReference type="ChEBI" id="CHEBI:29973"/>
        <dbReference type="ChEBI" id="CHEBI:57856"/>
        <dbReference type="ChEBI" id="CHEBI:59789"/>
        <dbReference type="ChEBI" id="CHEBI:82795"/>
        <dbReference type="EC" id="2.1.1.80"/>
    </reaction>
</comment>
<keyword evidence="13" id="KW-1185">Reference proteome</keyword>
<dbReference type="InterPro" id="IPR000673">
    <property type="entry name" value="Sig_transdc_resp-reg_Me-estase"/>
</dbReference>